<feature type="chain" id="PRO_5030171953" evidence="1">
    <location>
        <begin position="24"/>
        <end position="79"/>
    </location>
</feature>
<dbReference type="HOGENOM" id="CLU_2609028_0_0_1"/>
<feature type="signal peptide" evidence="1">
    <location>
        <begin position="1"/>
        <end position="23"/>
    </location>
</feature>
<dbReference type="WBParaSite" id="Smp_125390.1">
    <property type="protein sequence ID" value="Smp_125390.1"/>
    <property type="gene ID" value="Smp_125390"/>
</dbReference>
<dbReference type="KEGG" id="smm:Smp_125390"/>
<reference evidence="2" key="1">
    <citation type="journal article" date="2012" name="PLoS Negl. Trop. Dis.">
        <title>A systematically improved high quality genome and transcriptome of the human blood fluke Schistosoma mansoni.</title>
        <authorList>
            <person name="Protasio A.V."/>
            <person name="Tsai I.J."/>
            <person name="Babbage A."/>
            <person name="Nichol S."/>
            <person name="Hunt M."/>
            <person name="Aslett M.A."/>
            <person name="De Silva N."/>
            <person name="Velarde G.S."/>
            <person name="Anderson T.J."/>
            <person name="Clark R.C."/>
            <person name="Davidson C."/>
            <person name="Dillon G.P."/>
            <person name="Holroyd N.E."/>
            <person name="LoVerde P.T."/>
            <person name="Lloyd C."/>
            <person name="McQuillan J."/>
            <person name="Oliveira G."/>
            <person name="Otto T.D."/>
            <person name="Parker-Manuel S.J."/>
            <person name="Quail M.A."/>
            <person name="Wilson R.A."/>
            <person name="Zerlotini A."/>
            <person name="Dunne D.W."/>
            <person name="Berriman M."/>
        </authorList>
    </citation>
    <scope>NUCLEOTIDE SEQUENCE [LARGE SCALE GENOMIC DNA]</scope>
    <source>
        <strain evidence="2">Puerto Rican</strain>
    </source>
</reference>
<dbReference type="CTD" id="8352299"/>
<reference evidence="3" key="2">
    <citation type="submission" date="2018-12" db="UniProtKB">
        <authorList>
            <consortium name="WormBaseParasite"/>
        </authorList>
    </citation>
    <scope>IDENTIFICATION</scope>
    <source>
        <strain evidence="3">Puerto Rican</strain>
    </source>
</reference>
<dbReference type="RefSeq" id="XP_018648736.1">
    <property type="nucleotide sequence ID" value="XM_018794311.1"/>
</dbReference>
<protein>
    <submittedName>
        <fullName evidence="3">Hypotheticial protein</fullName>
    </submittedName>
</protein>
<dbReference type="InParanoid" id="G4V6V3"/>
<name>G4V6V3_SCHMA</name>
<dbReference type="AlphaFoldDB" id="G4V6V3"/>
<accession>G4V6V3</accession>
<evidence type="ECO:0000256" key="1">
    <source>
        <dbReference type="SAM" id="SignalP"/>
    </source>
</evidence>
<evidence type="ECO:0000313" key="2">
    <source>
        <dbReference type="Proteomes" id="UP000008854"/>
    </source>
</evidence>
<dbReference type="Proteomes" id="UP000008854">
    <property type="component" value="Unassembled WGS sequence"/>
</dbReference>
<proteinExistence type="predicted"/>
<keyword evidence="1" id="KW-0732">Signal</keyword>
<keyword evidence="2" id="KW-1185">Reference proteome</keyword>
<sequence>MGNISIKLMAIIMGVLKLSQILSSICQSDDDDDDGKEHAETCLIKNHKFVYKDFSSINIKYFQTECLYCVEHSGLCIYE</sequence>
<evidence type="ECO:0000313" key="3">
    <source>
        <dbReference type="WBParaSite" id="Smp_125390.1"/>
    </source>
</evidence>
<dbReference type="GeneID" id="8352299"/>
<organism evidence="2 3">
    <name type="scientific">Schistosoma mansoni</name>
    <name type="common">Blood fluke</name>
    <dbReference type="NCBI Taxonomy" id="6183"/>
    <lineage>
        <taxon>Eukaryota</taxon>
        <taxon>Metazoa</taxon>
        <taxon>Spiralia</taxon>
        <taxon>Lophotrochozoa</taxon>
        <taxon>Platyhelminthes</taxon>
        <taxon>Trematoda</taxon>
        <taxon>Digenea</taxon>
        <taxon>Strigeidida</taxon>
        <taxon>Schistosomatoidea</taxon>
        <taxon>Schistosomatidae</taxon>
        <taxon>Schistosoma</taxon>
    </lineage>
</organism>